<protein>
    <submittedName>
        <fullName evidence="1">DUF493 family protein</fullName>
    </submittedName>
</protein>
<organism evidence="1 2">
    <name type="scientific">Lacinutrix neustonica</name>
    <dbReference type="NCBI Taxonomy" id="2980107"/>
    <lineage>
        <taxon>Bacteria</taxon>
        <taxon>Pseudomonadati</taxon>
        <taxon>Bacteroidota</taxon>
        <taxon>Flavobacteriia</taxon>
        <taxon>Flavobacteriales</taxon>
        <taxon>Flavobacteriaceae</taxon>
        <taxon>Lacinutrix</taxon>
    </lineage>
</organism>
<accession>A0A9E8SF88</accession>
<dbReference type="InterPro" id="IPR007454">
    <property type="entry name" value="UPF0250_YbeD-like"/>
</dbReference>
<name>A0A9E8SF88_9FLAO</name>
<keyword evidence="2" id="KW-1185">Reference proteome</keyword>
<dbReference type="RefSeq" id="WP_267677714.1">
    <property type="nucleotide sequence ID" value="NZ_CP113088.1"/>
</dbReference>
<dbReference type="Proteomes" id="UP001164705">
    <property type="component" value="Chromosome"/>
</dbReference>
<dbReference type="SUPFAM" id="SSF117991">
    <property type="entry name" value="YbeD/HP0495-like"/>
    <property type="match status" value="1"/>
</dbReference>
<proteinExistence type="predicted"/>
<dbReference type="Gene3D" id="3.30.70.260">
    <property type="match status" value="1"/>
</dbReference>
<gene>
    <name evidence="1" type="ORF">N7U66_05855</name>
</gene>
<dbReference type="Pfam" id="PF04359">
    <property type="entry name" value="DUF493"/>
    <property type="match status" value="1"/>
</dbReference>
<evidence type="ECO:0000313" key="2">
    <source>
        <dbReference type="Proteomes" id="UP001164705"/>
    </source>
</evidence>
<reference evidence="1" key="1">
    <citation type="submission" date="2022-11" db="EMBL/GenBank/DDBJ databases">
        <title>Lacinutrix neustonica HL-RS19T sp. nov., isolated from the surface microlayer sample of brackish Lake Shihwa.</title>
        <authorList>
            <person name="Choi J.Y."/>
            <person name="Hwang C.Y."/>
        </authorList>
    </citation>
    <scope>NUCLEOTIDE SEQUENCE</scope>
    <source>
        <strain evidence="1">HL-RS19</strain>
    </source>
</reference>
<sequence>MSEKQNPDEFYKKLKEQLQDTALWPTEYLYKFIVTSDAEKISEIEAIFNHLGAVINTKESSNGKYTSVSINVRLKNPDAVIDKYKEVATKIEGVISL</sequence>
<dbReference type="InterPro" id="IPR027471">
    <property type="entry name" value="YbeD-like_sf"/>
</dbReference>
<evidence type="ECO:0000313" key="1">
    <source>
        <dbReference type="EMBL" id="WAC03139.1"/>
    </source>
</evidence>
<dbReference type="KEGG" id="lnu:N7U66_05855"/>
<dbReference type="AlphaFoldDB" id="A0A9E8SF88"/>
<dbReference type="EMBL" id="CP113088">
    <property type="protein sequence ID" value="WAC03139.1"/>
    <property type="molecule type" value="Genomic_DNA"/>
</dbReference>